<gene>
    <name evidence="1" type="ORF">ABIC55_001343</name>
</gene>
<protein>
    <submittedName>
        <fullName evidence="1">House-cleaning noncanonical NTP pyrophosphatase (MazG superfamily)</fullName>
    </submittedName>
</protein>
<dbReference type="EMBL" id="JBEPME010000001">
    <property type="protein sequence ID" value="MET3656259.1"/>
    <property type="molecule type" value="Genomic_DNA"/>
</dbReference>
<organism evidence="1 2">
    <name type="scientific">Sporosarcina psychrophila</name>
    <name type="common">Bacillus psychrophilus</name>
    <dbReference type="NCBI Taxonomy" id="1476"/>
    <lineage>
        <taxon>Bacteria</taxon>
        <taxon>Bacillati</taxon>
        <taxon>Bacillota</taxon>
        <taxon>Bacilli</taxon>
        <taxon>Bacillales</taxon>
        <taxon>Caryophanaceae</taxon>
        <taxon>Sporosarcina</taxon>
    </lineage>
</organism>
<dbReference type="Proteomes" id="UP001549104">
    <property type="component" value="Unassembled WGS sequence"/>
</dbReference>
<accession>A0ABV2K599</accession>
<comment type="caution">
    <text evidence="1">The sequence shown here is derived from an EMBL/GenBank/DDBJ whole genome shotgun (WGS) entry which is preliminary data.</text>
</comment>
<keyword evidence="2" id="KW-1185">Reference proteome</keyword>
<reference evidence="1 2" key="1">
    <citation type="submission" date="2024-06" db="EMBL/GenBank/DDBJ databases">
        <title>Sorghum-associated microbial communities from plants grown in Nebraska, USA.</title>
        <authorList>
            <person name="Schachtman D."/>
        </authorList>
    </citation>
    <scope>NUCLEOTIDE SEQUENCE [LARGE SCALE GENOMIC DNA]</scope>
    <source>
        <strain evidence="1 2">1288</strain>
    </source>
</reference>
<evidence type="ECO:0000313" key="1">
    <source>
        <dbReference type="EMBL" id="MET3656259.1"/>
    </source>
</evidence>
<name>A0ABV2K599_SPOPS</name>
<dbReference type="RefSeq" id="WP_187045314.1">
    <property type="nucleotide sequence ID" value="NZ_JBEPME010000001.1"/>
</dbReference>
<dbReference type="InterPro" id="IPR038735">
    <property type="entry name" value="MSMEG_1276-like_NTP-PPase_dom"/>
</dbReference>
<evidence type="ECO:0000313" key="2">
    <source>
        <dbReference type="Proteomes" id="UP001549104"/>
    </source>
</evidence>
<proteinExistence type="predicted"/>
<sequence>MPTYNKQVRDRIPEIIENSNRKFTSRLLTDAEYSSEITKIMHEELAEYKATEANEDAVEELEKTRLDKAKKRGGFDERIFLIEVEDDWGAANYF</sequence>
<dbReference type="CDD" id="cd11532">
    <property type="entry name" value="NTP-PPase_COG4997"/>
    <property type="match status" value="1"/>
</dbReference>